<protein>
    <submittedName>
        <fullName evidence="2">Uncharacterized protein</fullName>
    </submittedName>
</protein>
<feature type="region of interest" description="Disordered" evidence="1">
    <location>
        <begin position="25"/>
        <end position="49"/>
    </location>
</feature>
<evidence type="ECO:0000256" key="1">
    <source>
        <dbReference type="SAM" id="MobiDB-lite"/>
    </source>
</evidence>
<proteinExistence type="predicted"/>
<keyword evidence="3" id="KW-1185">Reference proteome</keyword>
<comment type="caution">
    <text evidence="2">The sequence shown here is derived from an EMBL/GenBank/DDBJ whole genome shotgun (WGS) entry which is preliminary data.</text>
</comment>
<name>A0AA88ICE2_ARTSF</name>
<organism evidence="2 3">
    <name type="scientific">Artemia franciscana</name>
    <name type="common">Brine shrimp</name>
    <name type="synonym">Artemia sanfranciscana</name>
    <dbReference type="NCBI Taxonomy" id="6661"/>
    <lineage>
        <taxon>Eukaryota</taxon>
        <taxon>Metazoa</taxon>
        <taxon>Ecdysozoa</taxon>
        <taxon>Arthropoda</taxon>
        <taxon>Crustacea</taxon>
        <taxon>Branchiopoda</taxon>
        <taxon>Anostraca</taxon>
        <taxon>Artemiidae</taxon>
        <taxon>Artemia</taxon>
    </lineage>
</organism>
<accession>A0AA88ICE2</accession>
<feature type="non-terminal residue" evidence="2">
    <location>
        <position position="106"/>
    </location>
</feature>
<dbReference type="AlphaFoldDB" id="A0AA88ICE2"/>
<gene>
    <name evidence="2" type="ORF">QYM36_000449</name>
</gene>
<feature type="region of interest" description="Disordered" evidence="1">
    <location>
        <begin position="87"/>
        <end position="106"/>
    </location>
</feature>
<evidence type="ECO:0000313" key="3">
    <source>
        <dbReference type="Proteomes" id="UP001187531"/>
    </source>
</evidence>
<dbReference type="EMBL" id="JAVRJZ010000002">
    <property type="protein sequence ID" value="KAK2725975.1"/>
    <property type="molecule type" value="Genomic_DNA"/>
</dbReference>
<reference evidence="2" key="1">
    <citation type="submission" date="2023-07" db="EMBL/GenBank/DDBJ databases">
        <title>Chromosome-level genome assembly of Artemia franciscana.</title>
        <authorList>
            <person name="Jo E."/>
        </authorList>
    </citation>
    <scope>NUCLEOTIDE SEQUENCE</scope>
    <source>
        <tissue evidence="2">Whole body</tissue>
    </source>
</reference>
<dbReference type="Proteomes" id="UP001187531">
    <property type="component" value="Unassembled WGS sequence"/>
</dbReference>
<evidence type="ECO:0000313" key="2">
    <source>
        <dbReference type="EMBL" id="KAK2725975.1"/>
    </source>
</evidence>
<sequence>MGIAPPHAGSPLSFFYPGADPLSHPPPAHMGIPPYQLDPKSPGGLTSLPRPPMYHFPAAQYSYPMLGAEMAQVASWHTQGMYPISSSAGFRSPYPTGLQLTATTLP</sequence>